<protein>
    <submittedName>
        <fullName evidence="1">Uncharacterized protein</fullName>
    </submittedName>
</protein>
<organism evidence="1 2">
    <name type="scientific">Sphingosinicella xenopeptidilytica</name>
    <dbReference type="NCBI Taxonomy" id="364098"/>
    <lineage>
        <taxon>Bacteria</taxon>
        <taxon>Pseudomonadati</taxon>
        <taxon>Pseudomonadota</taxon>
        <taxon>Alphaproteobacteria</taxon>
        <taxon>Sphingomonadales</taxon>
        <taxon>Sphingosinicellaceae</taxon>
        <taxon>Sphingosinicella</taxon>
    </lineage>
</organism>
<dbReference type="EMBL" id="JBHTIK010000002">
    <property type="protein sequence ID" value="MFD0847908.1"/>
    <property type="molecule type" value="Genomic_DNA"/>
</dbReference>
<evidence type="ECO:0000313" key="2">
    <source>
        <dbReference type="Proteomes" id="UP001597124"/>
    </source>
</evidence>
<gene>
    <name evidence="1" type="ORF">ACFQ00_06180</name>
</gene>
<evidence type="ECO:0000313" key="1">
    <source>
        <dbReference type="EMBL" id="MFD0847908.1"/>
    </source>
</evidence>
<comment type="caution">
    <text evidence="1">The sequence shown here is derived from an EMBL/GenBank/DDBJ whole genome shotgun (WGS) entry which is preliminary data.</text>
</comment>
<keyword evidence="2" id="KW-1185">Reference proteome</keyword>
<accession>A0ABW3C1N9</accession>
<proteinExistence type="predicted"/>
<name>A0ABW3C1N9_SPHXN</name>
<sequence length="202" mass="22025">MSSDVPEIPETHAEKAAETARIRRRWLSLGETVAVIAVVISALTLWNNYDERKSAEAERRAEKATSRPKSIGLIAIDAGGAGLAFKAADCALQSTDIRFPSALGVGPESTVLDHRIEADWFESALLKAVEKDARDGRLPVVIASRCEAADGPRTETAIYDIVYHIEPRVILGRTVKLRGLVRRESVAGDDNAAARLDKLWKP</sequence>
<dbReference type="RefSeq" id="WP_381487709.1">
    <property type="nucleotide sequence ID" value="NZ_JBHTIK010000002.1"/>
</dbReference>
<dbReference type="Proteomes" id="UP001597124">
    <property type="component" value="Unassembled WGS sequence"/>
</dbReference>
<reference evidence="2" key="1">
    <citation type="journal article" date="2019" name="Int. J. Syst. Evol. Microbiol.">
        <title>The Global Catalogue of Microorganisms (GCM) 10K type strain sequencing project: providing services to taxonomists for standard genome sequencing and annotation.</title>
        <authorList>
            <consortium name="The Broad Institute Genomics Platform"/>
            <consortium name="The Broad Institute Genome Sequencing Center for Infectious Disease"/>
            <person name="Wu L."/>
            <person name="Ma J."/>
        </authorList>
    </citation>
    <scope>NUCLEOTIDE SEQUENCE [LARGE SCALE GENOMIC DNA]</scope>
    <source>
        <strain evidence="2">CCUG 52537</strain>
    </source>
</reference>